<dbReference type="EMBL" id="JJMM01000005">
    <property type="protein sequence ID" value="KDR96077.1"/>
    <property type="molecule type" value="Genomic_DNA"/>
</dbReference>
<gene>
    <name evidence="1" type="ORF">CLIT_5c00890</name>
</gene>
<dbReference type="Proteomes" id="UP000027946">
    <property type="component" value="Unassembled WGS sequence"/>
</dbReference>
<dbReference type="AlphaFoldDB" id="A0A069RPI2"/>
<dbReference type="OrthoDB" id="2005130at2"/>
<reference evidence="1 2" key="1">
    <citation type="submission" date="2014-03" db="EMBL/GenBank/DDBJ databases">
        <title>Genome sequence of Clostridium litorale W6, DSM 5388.</title>
        <authorList>
            <person name="Poehlein A."/>
            <person name="Jagirdar A."/>
            <person name="Khonsari B."/>
            <person name="Chibani C.M."/>
            <person name="Gutierrez Gutierrez D.A."/>
            <person name="Davydova E."/>
            <person name="Alghaithi H.S."/>
            <person name="Nair K.P."/>
            <person name="Dhamotharan K."/>
            <person name="Chandran L."/>
            <person name="G W."/>
            <person name="Daniel R."/>
        </authorList>
    </citation>
    <scope>NUCLEOTIDE SEQUENCE [LARGE SCALE GENOMIC DNA]</scope>
    <source>
        <strain evidence="1 2">W6</strain>
    </source>
</reference>
<name>A0A069RPI2_PEPLI</name>
<protein>
    <submittedName>
        <fullName evidence="1">Uncharacterized protein</fullName>
    </submittedName>
</protein>
<accession>A0A069RPI2</accession>
<keyword evidence="2" id="KW-1185">Reference proteome</keyword>
<comment type="caution">
    <text evidence="1">The sequence shown here is derived from an EMBL/GenBank/DDBJ whole genome shotgun (WGS) entry which is preliminary data.</text>
</comment>
<organism evidence="1 2">
    <name type="scientific">Peptoclostridium litorale DSM 5388</name>
    <dbReference type="NCBI Taxonomy" id="1121324"/>
    <lineage>
        <taxon>Bacteria</taxon>
        <taxon>Bacillati</taxon>
        <taxon>Bacillota</taxon>
        <taxon>Clostridia</taxon>
        <taxon>Peptostreptococcales</taxon>
        <taxon>Peptoclostridiaceae</taxon>
        <taxon>Peptoclostridium</taxon>
    </lineage>
</organism>
<evidence type="ECO:0000313" key="1">
    <source>
        <dbReference type="EMBL" id="KDR96077.1"/>
    </source>
</evidence>
<proteinExistence type="predicted"/>
<dbReference type="STRING" id="1121324.CLIT_5c00890"/>
<dbReference type="RefSeq" id="WP_038262652.1">
    <property type="nucleotide sequence ID" value="NZ_FSRH01000007.1"/>
</dbReference>
<evidence type="ECO:0000313" key="2">
    <source>
        <dbReference type="Proteomes" id="UP000027946"/>
    </source>
</evidence>
<sequence>MERIVCPRCSSVKVKKIDDDEYICITCSNTGSRSDFARNINVREYKKLEKRFSDDKSLFLSIIDDYKKIADALDGDDLKLINRKLIMLYEQINSR</sequence>